<evidence type="ECO:0000313" key="2">
    <source>
        <dbReference type="EMBL" id="AWP02283.1"/>
    </source>
</evidence>
<dbReference type="InterPro" id="IPR036770">
    <property type="entry name" value="Ankyrin_rpt-contain_sf"/>
</dbReference>
<dbReference type="EMBL" id="CP026248">
    <property type="protein sequence ID" value="AWP02283.1"/>
    <property type="molecule type" value="Genomic_DNA"/>
</dbReference>
<keyword evidence="1" id="KW-0040">ANK repeat</keyword>
<dbReference type="Proteomes" id="UP000246464">
    <property type="component" value="Chromosome 6"/>
</dbReference>
<evidence type="ECO:0000313" key="3">
    <source>
        <dbReference type="Proteomes" id="UP000246464"/>
    </source>
</evidence>
<sequence length="90" mass="9950">MGNKYQYCTVGYFKVVESRVSNKTDATSSRHLVVVRAASGPDSVERRTPRGQTPLFLAVEQGLMENASLLLTRGSQPDTQDHEQDSPLLL</sequence>
<dbReference type="PROSITE" id="PS50088">
    <property type="entry name" value="ANK_REPEAT"/>
    <property type="match status" value="1"/>
</dbReference>
<accession>A0A2U9BE84</accession>
<proteinExistence type="predicted"/>
<protein>
    <submittedName>
        <fullName evidence="2">Putative ankyrin repeat and SOCS box protein 14</fullName>
    </submittedName>
</protein>
<organism evidence="2 3">
    <name type="scientific">Scophthalmus maximus</name>
    <name type="common">Turbot</name>
    <name type="synonym">Psetta maxima</name>
    <dbReference type="NCBI Taxonomy" id="52904"/>
    <lineage>
        <taxon>Eukaryota</taxon>
        <taxon>Metazoa</taxon>
        <taxon>Chordata</taxon>
        <taxon>Craniata</taxon>
        <taxon>Vertebrata</taxon>
        <taxon>Euteleostomi</taxon>
        <taxon>Actinopterygii</taxon>
        <taxon>Neopterygii</taxon>
        <taxon>Teleostei</taxon>
        <taxon>Neoteleostei</taxon>
        <taxon>Acanthomorphata</taxon>
        <taxon>Carangaria</taxon>
        <taxon>Pleuronectiformes</taxon>
        <taxon>Pleuronectoidei</taxon>
        <taxon>Scophthalmidae</taxon>
        <taxon>Scophthalmus</taxon>
    </lineage>
</organism>
<dbReference type="SUPFAM" id="SSF48403">
    <property type="entry name" value="Ankyrin repeat"/>
    <property type="match status" value="1"/>
</dbReference>
<feature type="non-terminal residue" evidence="2">
    <location>
        <position position="90"/>
    </location>
</feature>
<reference evidence="2 3" key="1">
    <citation type="submission" date="2017-12" db="EMBL/GenBank/DDBJ databases">
        <title>Integrating genomic resources of turbot (Scophthalmus maximus) in depth evaluation of genetic and physical mapping variation across individuals.</title>
        <authorList>
            <person name="Martinez P."/>
        </authorList>
    </citation>
    <scope>NUCLEOTIDE SEQUENCE [LARGE SCALE GENOMIC DNA]</scope>
</reference>
<gene>
    <name evidence="2" type="ORF">SMAX5B_002777</name>
</gene>
<feature type="repeat" description="ANK" evidence="1">
    <location>
        <begin position="50"/>
        <end position="82"/>
    </location>
</feature>
<dbReference type="Gene3D" id="1.25.40.20">
    <property type="entry name" value="Ankyrin repeat-containing domain"/>
    <property type="match status" value="1"/>
</dbReference>
<keyword evidence="3" id="KW-1185">Reference proteome</keyword>
<name>A0A2U9BE84_SCOMX</name>
<dbReference type="InterPro" id="IPR002110">
    <property type="entry name" value="Ankyrin_rpt"/>
</dbReference>
<dbReference type="PROSITE" id="PS50297">
    <property type="entry name" value="ANK_REP_REGION"/>
    <property type="match status" value="1"/>
</dbReference>
<dbReference type="AlphaFoldDB" id="A0A2U9BE84"/>
<evidence type="ECO:0000256" key="1">
    <source>
        <dbReference type="PROSITE-ProRule" id="PRU00023"/>
    </source>
</evidence>